<name>A0A9D8PJS7_9DELT</name>
<evidence type="ECO:0000313" key="3">
    <source>
        <dbReference type="Proteomes" id="UP000809273"/>
    </source>
</evidence>
<evidence type="ECO:0000256" key="1">
    <source>
        <dbReference type="SAM" id="Phobius"/>
    </source>
</evidence>
<dbReference type="Proteomes" id="UP000809273">
    <property type="component" value="Unassembled WGS sequence"/>
</dbReference>
<sequence length="392" mass="43607">MRLIKSVLSAIFILFLVFIISALVAGTAAVVKMKSPPEPRPLMRVIIFTEIGNKIFEVEGRDTGGMDVEGLFTPGLIGKLKGAGYEVSMAVDDFDNPKFVSTIKRLNSAGVKVWVWPLHPMEDGYWLAADNADKFPALYGRFKKWVDENNLVIQGVMLDMEPTYADVQRLKEVVREGGMTGAVKYLLGRRDAKLNDGAKAIYADTIVKIREDGFEVSTFDYAYIIDDRLDGDSSIAQMFHIVSVDADFSVSMLYRSFFKDSGLGTGGANVLSYALALKSDGGNSAGIGSYMKDYLDVEDLKEDIRISARCSPVVHIYNLEALVGRGWLDEIEKVNIEEPIDISIASALTIFGYRTFFFLLDLFTGASRAYSLPVLFGLLIFLTVFFYRRRRG</sequence>
<feature type="transmembrane region" description="Helical" evidence="1">
    <location>
        <begin position="6"/>
        <end position="31"/>
    </location>
</feature>
<accession>A0A9D8PJS7</accession>
<reference evidence="2" key="2">
    <citation type="submission" date="2021-01" db="EMBL/GenBank/DDBJ databases">
        <authorList>
            <person name="Hahn C.R."/>
            <person name="Youssef N.H."/>
            <person name="Elshahed M."/>
        </authorList>
    </citation>
    <scope>NUCLEOTIDE SEQUENCE</scope>
    <source>
        <strain evidence="2">Zod_Metabat.24</strain>
    </source>
</reference>
<feature type="transmembrane region" description="Helical" evidence="1">
    <location>
        <begin position="369"/>
        <end position="387"/>
    </location>
</feature>
<gene>
    <name evidence="2" type="ORF">JW984_03615</name>
</gene>
<proteinExistence type="predicted"/>
<protein>
    <submittedName>
        <fullName evidence="2">Uncharacterized protein</fullName>
    </submittedName>
</protein>
<keyword evidence="1" id="KW-0472">Membrane</keyword>
<dbReference type="EMBL" id="JAFGIX010000018">
    <property type="protein sequence ID" value="MBN1572266.1"/>
    <property type="molecule type" value="Genomic_DNA"/>
</dbReference>
<keyword evidence="1" id="KW-0812">Transmembrane</keyword>
<reference evidence="2" key="1">
    <citation type="journal article" date="2021" name="Environ. Microbiol.">
        <title>Genomic characterization of three novel Desulfobacterota classes expand the metabolic and phylogenetic diversity of the phylum.</title>
        <authorList>
            <person name="Murphy C.L."/>
            <person name="Biggerstaff J."/>
            <person name="Eichhorn A."/>
            <person name="Ewing E."/>
            <person name="Shahan R."/>
            <person name="Soriano D."/>
            <person name="Stewart S."/>
            <person name="VanMol K."/>
            <person name="Walker R."/>
            <person name="Walters P."/>
            <person name="Elshahed M.S."/>
            <person name="Youssef N.H."/>
        </authorList>
    </citation>
    <scope>NUCLEOTIDE SEQUENCE</scope>
    <source>
        <strain evidence="2">Zod_Metabat.24</strain>
    </source>
</reference>
<keyword evidence="1" id="KW-1133">Transmembrane helix</keyword>
<organism evidence="2 3">
    <name type="scientific">Candidatus Zymogenus saltonus</name>
    <dbReference type="NCBI Taxonomy" id="2844893"/>
    <lineage>
        <taxon>Bacteria</taxon>
        <taxon>Deltaproteobacteria</taxon>
        <taxon>Candidatus Zymogenia</taxon>
        <taxon>Candidatus Zymogeniales</taxon>
        <taxon>Candidatus Zymogenaceae</taxon>
        <taxon>Candidatus Zymogenus</taxon>
    </lineage>
</organism>
<evidence type="ECO:0000313" key="2">
    <source>
        <dbReference type="EMBL" id="MBN1572266.1"/>
    </source>
</evidence>
<dbReference type="AlphaFoldDB" id="A0A9D8PJS7"/>
<comment type="caution">
    <text evidence="2">The sequence shown here is derived from an EMBL/GenBank/DDBJ whole genome shotgun (WGS) entry which is preliminary data.</text>
</comment>